<name>A0ABV0TIY9_9TELE</name>
<dbReference type="Proteomes" id="UP001482620">
    <property type="component" value="Unassembled WGS sequence"/>
</dbReference>
<evidence type="ECO:0000313" key="1">
    <source>
        <dbReference type="EMBL" id="MEQ2232436.1"/>
    </source>
</evidence>
<proteinExistence type="predicted"/>
<accession>A0ABV0TIY9</accession>
<sequence length="99" mass="11328">MFSPIRDSRSMFSSHHCLLFITISCLYLDCSVFFRIHLQACQWEEQASLRLPVSAHQIVLATTLRTRLQAEENQCSCITGCVKVTNLSLELTDTHLKQL</sequence>
<comment type="caution">
    <text evidence="1">The sequence shown here is derived from an EMBL/GenBank/DDBJ whole genome shotgun (WGS) entry which is preliminary data.</text>
</comment>
<reference evidence="1 2" key="1">
    <citation type="submission" date="2021-06" db="EMBL/GenBank/DDBJ databases">
        <authorList>
            <person name="Palmer J.M."/>
        </authorList>
    </citation>
    <scope>NUCLEOTIDE SEQUENCE [LARGE SCALE GENOMIC DNA]</scope>
    <source>
        <strain evidence="2">if_2019</strain>
        <tissue evidence="1">Muscle</tissue>
    </source>
</reference>
<gene>
    <name evidence="1" type="ORF">ILYODFUR_011337</name>
</gene>
<organism evidence="1 2">
    <name type="scientific">Ilyodon furcidens</name>
    <name type="common">goldbreast splitfin</name>
    <dbReference type="NCBI Taxonomy" id="33524"/>
    <lineage>
        <taxon>Eukaryota</taxon>
        <taxon>Metazoa</taxon>
        <taxon>Chordata</taxon>
        <taxon>Craniata</taxon>
        <taxon>Vertebrata</taxon>
        <taxon>Euteleostomi</taxon>
        <taxon>Actinopterygii</taxon>
        <taxon>Neopterygii</taxon>
        <taxon>Teleostei</taxon>
        <taxon>Neoteleostei</taxon>
        <taxon>Acanthomorphata</taxon>
        <taxon>Ovalentaria</taxon>
        <taxon>Atherinomorphae</taxon>
        <taxon>Cyprinodontiformes</taxon>
        <taxon>Goodeidae</taxon>
        <taxon>Ilyodon</taxon>
    </lineage>
</organism>
<dbReference type="PROSITE" id="PS51257">
    <property type="entry name" value="PROKAR_LIPOPROTEIN"/>
    <property type="match status" value="1"/>
</dbReference>
<keyword evidence="2" id="KW-1185">Reference proteome</keyword>
<dbReference type="EMBL" id="JAHRIQ010035609">
    <property type="protein sequence ID" value="MEQ2232436.1"/>
    <property type="molecule type" value="Genomic_DNA"/>
</dbReference>
<protein>
    <submittedName>
        <fullName evidence="1">Uncharacterized protein</fullName>
    </submittedName>
</protein>
<evidence type="ECO:0000313" key="2">
    <source>
        <dbReference type="Proteomes" id="UP001482620"/>
    </source>
</evidence>